<dbReference type="Proteomes" id="UP000186720">
    <property type="component" value="Unassembled WGS sequence"/>
</dbReference>
<keyword evidence="3" id="KW-1185">Reference proteome</keyword>
<proteinExistence type="predicted"/>
<dbReference type="AlphaFoldDB" id="A0A1Q6A167"/>
<evidence type="ECO:0000313" key="3">
    <source>
        <dbReference type="Proteomes" id="UP000186720"/>
    </source>
</evidence>
<dbReference type="Pfam" id="PF04448">
    <property type="entry name" value="DUF551"/>
    <property type="match status" value="1"/>
</dbReference>
<evidence type="ECO:0000259" key="1">
    <source>
        <dbReference type="Pfam" id="PF04448"/>
    </source>
</evidence>
<organism evidence="2 3">
    <name type="scientific">Mucilaginibacter polytrichastri</name>
    <dbReference type="NCBI Taxonomy" id="1302689"/>
    <lineage>
        <taxon>Bacteria</taxon>
        <taxon>Pseudomonadati</taxon>
        <taxon>Bacteroidota</taxon>
        <taxon>Sphingobacteriia</taxon>
        <taxon>Sphingobacteriales</taxon>
        <taxon>Sphingobacteriaceae</taxon>
        <taxon>Mucilaginibacter</taxon>
    </lineage>
</organism>
<reference evidence="2 3" key="1">
    <citation type="submission" date="2016-11" db="EMBL/GenBank/DDBJ databases">
        <title>Whole Genome Sequencing of Mucilaginibacter polytrichastri RG4-7(T) isolated from the moss sample.</title>
        <authorList>
            <person name="Li Y."/>
        </authorList>
    </citation>
    <scope>NUCLEOTIDE SEQUENCE [LARGE SCALE GENOMIC DNA]</scope>
    <source>
        <strain evidence="2 3">RG4-7</strain>
    </source>
</reference>
<comment type="caution">
    <text evidence="2">The sequence shown here is derived from an EMBL/GenBank/DDBJ whole genome shotgun (WGS) entry which is preliminary data.</text>
</comment>
<accession>A0A1Q6A167</accession>
<dbReference type="InterPro" id="IPR007539">
    <property type="entry name" value="DUF551"/>
</dbReference>
<name>A0A1Q6A167_9SPHI</name>
<dbReference type="RefSeq" id="WP_074490289.1">
    <property type="nucleotide sequence ID" value="NZ_FPAM01000016.1"/>
</dbReference>
<feature type="domain" description="DUF551" evidence="1">
    <location>
        <begin position="3"/>
        <end position="65"/>
    </location>
</feature>
<dbReference type="STRING" id="1302689.RG47T_3183"/>
<evidence type="ECO:0000313" key="2">
    <source>
        <dbReference type="EMBL" id="OKS87721.1"/>
    </source>
</evidence>
<gene>
    <name evidence="2" type="ORF">RG47T_3183</name>
</gene>
<sequence>MNWISIKDKLPAEHEPVLVLMTTEEDDHIKFNNMQVAYHAGNQWIGKDTGLREVSHWLPLPPAPKAPKDKHFEAVKFASDTVMSHYVPADTHAQSFSFEITVEGKQHTAYYEKDADGYWDFTKYTQ</sequence>
<dbReference type="OrthoDB" id="793469at2"/>
<protein>
    <recommendedName>
        <fullName evidence="1">DUF551 domain-containing protein</fullName>
    </recommendedName>
</protein>
<dbReference type="EMBL" id="MPPL01000001">
    <property type="protein sequence ID" value="OKS87721.1"/>
    <property type="molecule type" value="Genomic_DNA"/>
</dbReference>